<dbReference type="PANTHER" id="PTHR47551:SF1">
    <property type="entry name" value="TUBULIN--TYROSINE LIGASE PBY1-RELATED"/>
    <property type="match status" value="1"/>
</dbReference>
<dbReference type="InterPro" id="IPR036523">
    <property type="entry name" value="SurE-like_sf"/>
</dbReference>
<dbReference type="Pfam" id="PF01975">
    <property type="entry name" value="SurE"/>
    <property type="match status" value="1"/>
</dbReference>
<organism evidence="4">
    <name type="scientific">Verticillium alfalfae (strain VaMs.102 / ATCC MYA-4576 / FGSC 10136)</name>
    <name type="common">Verticillium wilt of alfalfa</name>
    <name type="synonym">Verticillium albo-atrum</name>
    <dbReference type="NCBI Taxonomy" id="526221"/>
    <lineage>
        <taxon>Eukaryota</taxon>
        <taxon>Fungi</taxon>
        <taxon>Dikarya</taxon>
        <taxon>Ascomycota</taxon>
        <taxon>Pezizomycotina</taxon>
        <taxon>Sordariomycetes</taxon>
        <taxon>Hypocreomycetidae</taxon>
        <taxon>Glomerellales</taxon>
        <taxon>Plectosphaerellaceae</taxon>
        <taxon>Verticillium</taxon>
    </lineage>
</organism>
<dbReference type="InterPro" id="IPR027746">
    <property type="entry name" value="TTL"/>
</dbReference>
<name>C9STC1_VERA1</name>
<dbReference type="PANTHER" id="PTHR47551">
    <property type="entry name" value="TUBULIN--TYROSINE LIGASE PBY1-RELATED"/>
    <property type="match status" value="1"/>
</dbReference>
<dbReference type="Gene3D" id="3.40.1210.10">
    <property type="entry name" value="Survival protein SurE-like phosphatase/nucleotidase"/>
    <property type="match status" value="1"/>
</dbReference>
<dbReference type="EMBL" id="DS985224">
    <property type="protein sequence ID" value="EEY22036.1"/>
    <property type="molecule type" value="Genomic_DNA"/>
</dbReference>
<dbReference type="GO" id="GO:0016787">
    <property type="term" value="F:hydrolase activity"/>
    <property type="evidence" value="ECO:0007669"/>
    <property type="project" value="InterPro"/>
</dbReference>
<gene>
    <name evidence="3" type="ORF">VDBG_08146</name>
</gene>
<evidence type="ECO:0000256" key="1">
    <source>
        <dbReference type="SAM" id="MobiDB-lite"/>
    </source>
</evidence>
<dbReference type="STRING" id="526221.C9STC1"/>
<feature type="compositionally biased region" description="Polar residues" evidence="1">
    <location>
        <begin position="269"/>
        <end position="280"/>
    </location>
</feature>
<dbReference type="NCBIfam" id="TIGR00087">
    <property type="entry name" value="surE"/>
    <property type="match status" value="1"/>
</dbReference>
<feature type="region of interest" description="Disordered" evidence="1">
    <location>
        <begin position="197"/>
        <end position="312"/>
    </location>
</feature>
<dbReference type="SUPFAM" id="SSF64167">
    <property type="entry name" value="SurE-like"/>
    <property type="match status" value="1"/>
</dbReference>
<evidence type="ECO:0000259" key="2">
    <source>
        <dbReference type="Pfam" id="PF01975"/>
    </source>
</evidence>
<dbReference type="GeneID" id="9529865"/>
<feature type="compositionally biased region" description="Low complexity" evidence="1">
    <location>
        <begin position="199"/>
        <end position="213"/>
    </location>
</feature>
<dbReference type="OrthoDB" id="202825at2759"/>
<dbReference type="GO" id="GO:0000932">
    <property type="term" value="C:P-body"/>
    <property type="evidence" value="ECO:0007669"/>
    <property type="project" value="TreeGrafter"/>
</dbReference>
<protein>
    <submittedName>
        <fullName evidence="3">TTL domain-containing protein</fullName>
    </submittedName>
</protein>
<dbReference type="KEGG" id="val:VDBG_08146"/>
<accession>C9STC1</accession>
<dbReference type="InterPro" id="IPR002828">
    <property type="entry name" value="SurE-like_Pase/nucleotidase"/>
</dbReference>
<proteinExistence type="predicted"/>
<feature type="compositionally biased region" description="Basic residues" evidence="1">
    <location>
        <begin position="245"/>
        <end position="266"/>
    </location>
</feature>
<evidence type="ECO:0000313" key="4">
    <source>
        <dbReference type="Proteomes" id="UP000008698"/>
    </source>
</evidence>
<feature type="domain" description="Survival protein SurE-like phosphatase/nucleotidase" evidence="2">
    <location>
        <begin position="3"/>
        <end position="191"/>
    </location>
</feature>
<dbReference type="RefSeq" id="XP_003001887.1">
    <property type="nucleotide sequence ID" value="XM_003001841.1"/>
</dbReference>
<reference evidence="4" key="1">
    <citation type="journal article" date="2011" name="PLoS Pathog.">
        <title>Comparative genomics yields insights into niche adaptation of plant vascular wilt pathogens.</title>
        <authorList>
            <person name="Klosterman S.J."/>
            <person name="Subbarao K.V."/>
            <person name="Kang S."/>
            <person name="Veronese P."/>
            <person name="Gold S.E."/>
            <person name="Thomma B.P.H.J."/>
            <person name="Chen Z."/>
            <person name="Henrissat B."/>
            <person name="Lee Y.-H."/>
            <person name="Park J."/>
            <person name="Garcia-Pedrajas M.D."/>
            <person name="Barbara D.J."/>
            <person name="Anchieta A."/>
            <person name="de Jonge R."/>
            <person name="Santhanam P."/>
            <person name="Maruthachalam K."/>
            <person name="Atallah Z."/>
            <person name="Amyotte S.G."/>
            <person name="Paz Z."/>
            <person name="Inderbitzin P."/>
            <person name="Hayes R.J."/>
            <person name="Heiman D.I."/>
            <person name="Young S."/>
            <person name="Zeng Q."/>
            <person name="Engels R."/>
            <person name="Galagan J."/>
            <person name="Cuomo C.A."/>
            <person name="Dobinson K.F."/>
            <person name="Ma L.-J."/>
        </authorList>
    </citation>
    <scope>NUCLEOTIDE SEQUENCE [LARGE SCALE GENOMIC DNA]</scope>
    <source>
        <strain evidence="4">VaMs.102 / ATCC MYA-4576 / FGSC 10136</strain>
    </source>
</reference>
<evidence type="ECO:0000313" key="3">
    <source>
        <dbReference type="EMBL" id="EEY22036.1"/>
    </source>
</evidence>
<sequence length="312" mass="33043">MHILVTNDDGPPSPHSSPYVASLVAELKKAGHTVSVCLPHTQRSWIGKAHIIGQSVKPVYYTPSPNLYGDDAEGTIHTRPTTSDPATPGTFDADKEWVLVDGTPASCVQIGLHHFFAERGPVDLVVSGPNYGRNTTAVFALSSGTLGGAMEGAICGKKAIALSYAFFSRNHDPVIIGGAARHGVRVIEKLYADCPPTPASTSTASTCRSSRASRPTRRCGPACCRTTGTTPAASRSSTATPPTRLSRRRGYARGRAARSRAARGKRTSCCTSTDRGTSSGRRPLPASTRASRMRRLATMAGLSRRDTQASRP</sequence>
<keyword evidence="4" id="KW-1185">Reference proteome</keyword>
<dbReference type="eggNOG" id="KOG2157">
    <property type="taxonomic scope" value="Eukaryota"/>
</dbReference>
<dbReference type="Proteomes" id="UP000008698">
    <property type="component" value="Unassembled WGS sequence"/>
</dbReference>
<dbReference type="HOGENOM" id="CLU_891982_0_0_1"/>
<feature type="compositionally biased region" description="Basic and acidic residues" evidence="1">
    <location>
        <begin position="303"/>
        <end position="312"/>
    </location>
</feature>
<feature type="compositionally biased region" description="Low complexity" evidence="1">
    <location>
        <begin position="225"/>
        <end position="244"/>
    </location>
</feature>
<dbReference type="AlphaFoldDB" id="C9STC1"/>